<comment type="caution">
    <text evidence="1">The sequence shown here is derived from an EMBL/GenBank/DDBJ whole genome shotgun (WGS) entry which is preliminary data.</text>
</comment>
<reference evidence="2" key="1">
    <citation type="journal article" date="2023" name="Nat. Plants">
        <title>Single-cell RNA sequencing provides a high-resolution roadmap for understanding the multicellular compartmentation of specialized metabolism.</title>
        <authorList>
            <person name="Sun S."/>
            <person name="Shen X."/>
            <person name="Li Y."/>
            <person name="Li Y."/>
            <person name="Wang S."/>
            <person name="Li R."/>
            <person name="Zhang H."/>
            <person name="Shen G."/>
            <person name="Guo B."/>
            <person name="Wei J."/>
            <person name="Xu J."/>
            <person name="St-Pierre B."/>
            <person name="Chen S."/>
            <person name="Sun C."/>
        </authorList>
    </citation>
    <scope>NUCLEOTIDE SEQUENCE [LARGE SCALE GENOMIC DNA]</scope>
</reference>
<gene>
    <name evidence="1" type="ORF">M9H77_07641</name>
</gene>
<organism evidence="1 2">
    <name type="scientific">Catharanthus roseus</name>
    <name type="common">Madagascar periwinkle</name>
    <name type="synonym">Vinca rosea</name>
    <dbReference type="NCBI Taxonomy" id="4058"/>
    <lineage>
        <taxon>Eukaryota</taxon>
        <taxon>Viridiplantae</taxon>
        <taxon>Streptophyta</taxon>
        <taxon>Embryophyta</taxon>
        <taxon>Tracheophyta</taxon>
        <taxon>Spermatophyta</taxon>
        <taxon>Magnoliopsida</taxon>
        <taxon>eudicotyledons</taxon>
        <taxon>Gunneridae</taxon>
        <taxon>Pentapetalae</taxon>
        <taxon>asterids</taxon>
        <taxon>lamiids</taxon>
        <taxon>Gentianales</taxon>
        <taxon>Apocynaceae</taxon>
        <taxon>Rauvolfioideae</taxon>
        <taxon>Vinceae</taxon>
        <taxon>Catharanthinae</taxon>
        <taxon>Catharanthus</taxon>
    </lineage>
</organism>
<dbReference type="EMBL" id="CM044702">
    <property type="protein sequence ID" value="KAI5676691.1"/>
    <property type="molecule type" value="Genomic_DNA"/>
</dbReference>
<keyword evidence="2" id="KW-1185">Reference proteome</keyword>
<name>A0ACC0BVT1_CATRO</name>
<accession>A0ACC0BVT1</accession>
<evidence type="ECO:0000313" key="2">
    <source>
        <dbReference type="Proteomes" id="UP001060085"/>
    </source>
</evidence>
<proteinExistence type="predicted"/>
<evidence type="ECO:0000313" key="1">
    <source>
        <dbReference type="EMBL" id="KAI5676691.1"/>
    </source>
</evidence>
<sequence length="149" mass="17339">MCPNHDRARRFVHLNQEAVLFSSSESDYIDACVQDTSTDDLGQEEHSFSVCNFLPLLTGIQKEFFISLMHYSSNDFRSCVFVNAHLTVILSKFGGKEHQNVLMSFDLQNSWKQELRFGLLLDLLSKLKSSEYLKFKFEFAKLSLEYENY</sequence>
<protein>
    <submittedName>
        <fullName evidence="1">Uncharacterized protein</fullName>
    </submittedName>
</protein>
<dbReference type="Proteomes" id="UP001060085">
    <property type="component" value="Linkage Group LG02"/>
</dbReference>